<dbReference type="STRING" id="1095630.A0A2J6TJ03"/>
<gene>
    <name evidence="2" type="ORF">K444DRAFT_611011</name>
</gene>
<evidence type="ECO:0000313" key="3">
    <source>
        <dbReference type="Proteomes" id="UP000235371"/>
    </source>
</evidence>
<dbReference type="GeneID" id="36587938"/>
<accession>A0A2J6TJ03</accession>
<evidence type="ECO:0000259" key="1">
    <source>
        <dbReference type="Pfam" id="PF20150"/>
    </source>
</evidence>
<dbReference type="AlphaFoldDB" id="A0A2J6TJ03"/>
<dbReference type="RefSeq" id="XP_024739898.1">
    <property type="nucleotide sequence ID" value="XM_024879861.1"/>
</dbReference>
<dbReference type="PANTHER" id="PTHR35910">
    <property type="entry name" value="2EXR DOMAIN-CONTAINING PROTEIN"/>
    <property type="match status" value="1"/>
</dbReference>
<protein>
    <recommendedName>
        <fullName evidence="1">2EXR domain-containing protein</fullName>
    </recommendedName>
</protein>
<sequence length="316" mass="37318">MIPFHHFNKLPLEIRERVWEFALPGPRVLTLDTSRNLGVSERLIFSSVFKAKNPAALSTCKEARAVALRRYRLAFGTSNVYFDFKGGDILYFGPECFHGTFLDQEWGWTTSTYVGPNEPSRAVKVCLAERVRRDLEAVRHLAISRGLWENHRERYAWFEYQRVLGWDNCCGELLRKRLRKFKSVERISFEHGRQRVEHPEGHEVYCGGPVSEDPWFEERPFDWRTMNARETLHVKMYKEHVPWLEEWLEMDGKWEVTGDLSAVALLSRWDAKDLSEEEKEEGVPEARLVDIKFVPDEPKRIREELWRHRWAELLGG</sequence>
<feature type="domain" description="2EXR" evidence="1">
    <location>
        <begin position="4"/>
        <end position="85"/>
    </location>
</feature>
<name>A0A2J6TJ03_9HELO</name>
<dbReference type="OrthoDB" id="3561261at2759"/>
<keyword evidence="3" id="KW-1185">Reference proteome</keyword>
<proteinExistence type="predicted"/>
<dbReference type="PANTHER" id="PTHR35910:SF1">
    <property type="entry name" value="2EXR DOMAIN-CONTAINING PROTEIN"/>
    <property type="match status" value="1"/>
</dbReference>
<dbReference type="Proteomes" id="UP000235371">
    <property type="component" value="Unassembled WGS sequence"/>
</dbReference>
<dbReference type="InParanoid" id="A0A2J6TJ03"/>
<dbReference type="InterPro" id="IPR045518">
    <property type="entry name" value="2EXR"/>
</dbReference>
<evidence type="ECO:0000313" key="2">
    <source>
        <dbReference type="EMBL" id="PMD62994.1"/>
    </source>
</evidence>
<dbReference type="EMBL" id="KZ613783">
    <property type="protein sequence ID" value="PMD62994.1"/>
    <property type="molecule type" value="Genomic_DNA"/>
</dbReference>
<organism evidence="2 3">
    <name type="scientific">Hyaloscypha bicolor E</name>
    <dbReference type="NCBI Taxonomy" id="1095630"/>
    <lineage>
        <taxon>Eukaryota</taxon>
        <taxon>Fungi</taxon>
        <taxon>Dikarya</taxon>
        <taxon>Ascomycota</taxon>
        <taxon>Pezizomycotina</taxon>
        <taxon>Leotiomycetes</taxon>
        <taxon>Helotiales</taxon>
        <taxon>Hyaloscyphaceae</taxon>
        <taxon>Hyaloscypha</taxon>
        <taxon>Hyaloscypha bicolor</taxon>
    </lineage>
</organism>
<reference evidence="2 3" key="1">
    <citation type="submission" date="2016-04" db="EMBL/GenBank/DDBJ databases">
        <title>A degradative enzymes factory behind the ericoid mycorrhizal symbiosis.</title>
        <authorList>
            <consortium name="DOE Joint Genome Institute"/>
            <person name="Martino E."/>
            <person name="Morin E."/>
            <person name="Grelet G."/>
            <person name="Kuo A."/>
            <person name="Kohler A."/>
            <person name="Daghino S."/>
            <person name="Barry K."/>
            <person name="Choi C."/>
            <person name="Cichocki N."/>
            <person name="Clum A."/>
            <person name="Copeland A."/>
            <person name="Hainaut M."/>
            <person name="Haridas S."/>
            <person name="Labutti K."/>
            <person name="Lindquist E."/>
            <person name="Lipzen A."/>
            <person name="Khouja H.-R."/>
            <person name="Murat C."/>
            <person name="Ohm R."/>
            <person name="Olson A."/>
            <person name="Spatafora J."/>
            <person name="Veneault-Fourrey C."/>
            <person name="Henrissat B."/>
            <person name="Grigoriev I."/>
            <person name="Martin F."/>
            <person name="Perotto S."/>
        </authorList>
    </citation>
    <scope>NUCLEOTIDE SEQUENCE [LARGE SCALE GENOMIC DNA]</scope>
    <source>
        <strain evidence="2 3">E</strain>
    </source>
</reference>
<dbReference type="Pfam" id="PF20150">
    <property type="entry name" value="2EXR"/>
    <property type="match status" value="1"/>
</dbReference>